<dbReference type="Gene3D" id="3.10.560.10">
    <property type="entry name" value="Outer membrane lipoprotein wza domain like"/>
    <property type="match status" value="1"/>
</dbReference>
<evidence type="ECO:0008006" key="2">
    <source>
        <dbReference type="Google" id="ProtNLM"/>
    </source>
</evidence>
<accession>A0A381W2M8</accession>
<reference evidence="1" key="1">
    <citation type="submission" date="2018-05" db="EMBL/GenBank/DDBJ databases">
        <authorList>
            <person name="Lanie J.A."/>
            <person name="Ng W.-L."/>
            <person name="Kazmierczak K.M."/>
            <person name="Andrzejewski T.M."/>
            <person name="Davidsen T.M."/>
            <person name="Wayne K.J."/>
            <person name="Tettelin H."/>
            <person name="Glass J.I."/>
            <person name="Rusch D."/>
            <person name="Podicherti R."/>
            <person name="Tsui H.-C.T."/>
            <person name="Winkler M.E."/>
        </authorList>
    </citation>
    <scope>NUCLEOTIDE SEQUENCE</scope>
</reference>
<protein>
    <recommendedName>
        <fullName evidence="2">Soluble ligand binding domain-containing protein</fullName>
    </recommendedName>
</protein>
<name>A0A381W2M8_9ZZZZ</name>
<dbReference type="EMBL" id="UINC01010368">
    <property type="protein sequence ID" value="SVA46147.1"/>
    <property type="molecule type" value="Genomic_DNA"/>
</dbReference>
<sequence length="165" mass="18339">MKKIKYTLSLLMFGLLFAQSNIAEQPTFSDFQISSERYLTDGKGNIMMYVNVWGHVGNAGHHLVYDGIDLATLMSIVGGPNTGANMKKVRVYREVPDADGTLVYHIDLNNFINTGNRSNFIKIKPNDTIIVPQKISSYFLTQAGTISTIFSLVTIYLQLQNLAGN</sequence>
<proteinExistence type="predicted"/>
<dbReference type="AlphaFoldDB" id="A0A381W2M8"/>
<organism evidence="1">
    <name type="scientific">marine metagenome</name>
    <dbReference type="NCBI Taxonomy" id="408172"/>
    <lineage>
        <taxon>unclassified sequences</taxon>
        <taxon>metagenomes</taxon>
        <taxon>ecological metagenomes</taxon>
    </lineage>
</organism>
<evidence type="ECO:0000313" key="1">
    <source>
        <dbReference type="EMBL" id="SVA46147.1"/>
    </source>
</evidence>
<gene>
    <name evidence="1" type="ORF">METZ01_LOCUS99001</name>
</gene>